<reference evidence="2" key="1">
    <citation type="submission" date="2014-05" db="EMBL/GenBank/DDBJ databases">
        <title>The transcriptome of the halophilic microalga Tetraselmis sp. GSL018 isolated from the Great Salt Lake, Utah.</title>
        <authorList>
            <person name="Jinkerson R.E."/>
            <person name="D'Adamo S."/>
            <person name="Posewitz M.C."/>
        </authorList>
    </citation>
    <scope>NUCLEOTIDE SEQUENCE</scope>
    <source>
        <strain evidence="2">GSL018</strain>
    </source>
</reference>
<evidence type="ECO:0000259" key="1">
    <source>
        <dbReference type="Pfam" id="PF01556"/>
    </source>
</evidence>
<sequence>MRGNVGKYGGEPGDLYIGVQTLEHTSIRRMGVDLYSMLNVSFVDAILGGKVVVATLTRGNSELRIPPGTQHGTVLSIPGAGAPILVQGQMEERGTHYFEVTVCLPSPDEIPSEMHPILEDLAKIYDGKSGARTT</sequence>
<dbReference type="InterPro" id="IPR002939">
    <property type="entry name" value="DnaJ_C"/>
</dbReference>
<dbReference type="PANTHER" id="PTHR43096:SF10">
    <property type="entry name" value="CHAPERONE PROTEIN DNAJ A6, CHLOROPLASTIC"/>
    <property type="match status" value="1"/>
</dbReference>
<organism evidence="2">
    <name type="scientific">Tetraselmis sp. GSL018</name>
    <dbReference type="NCBI Taxonomy" id="582737"/>
    <lineage>
        <taxon>Eukaryota</taxon>
        <taxon>Viridiplantae</taxon>
        <taxon>Chlorophyta</taxon>
        <taxon>core chlorophytes</taxon>
        <taxon>Chlorodendrophyceae</taxon>
        <taxon>Chlorodendrales</taxon>
        <taxon>Chlorodendraceae</taxon>
        <taxon>Tetraselmis</taxon>
    </lineage>
</organism>
<dbReference type="EMBL" id="GBEZ01005177">
    <property type="protein sequence ID" value="JAC80101.1"/>
    <property type="molecule type" value="Transcribed_RNA"/>
</dbReference>
<gene>
    <name evidence="2" type="ORF">TSPGSL018_11060</name>
</gene>
<dbReference type="Pfam" id="PF01556">
    <property type="entry name" value="DnaJ_C"/>
    <property type="match status" value="1"/>
</dbReference>
<dbReference type="GO" id="GO:0005737">
    <property type="term" value="C:cytoplasm"/>
    <property type="evidence" value="ECO:0007669"/>
    <property type="project" value="TreeGrafter"/>
</dbReference>
<dbReference type="CDD" id="cd10747">
    <property type="entry name" value="DnaJ_C"/>
    <property type="match status" value="1"/>
</dbReference>
<proteinExistence type="predicted"/>
<dbReference type="PANTHER" id="PTHR43096">
    <property type="entry name" value="DNAJ HOMOLOG 1, MITOCHONDRIAL-RELATED"/>
    <property type="match status" value="1"/>
</dbReference>
<feature type="domain" description="Chaperone DnaJ C-terminal" evidence="1">
    <location>
        <begin position="2"/>
        <end position="105"/>
    </location>
</feature>
<dbReference type="GO" id="GO:0042026">
    <property type="term" value="P:protein refolding"/>
    <property type="evidence" value="ECO:0007669"/>
    <property type="project" value="TreeGrafter"/>
</dbReference>
<dbReference type="SUPFAM" id="SSF49493">
    <property type="entry name" value="HSP40/DnaJ peptide-binding domain"/>
    <property type="match status" value="1"/>
</dbReference>
<dbReference type="InterPro" id="IPR008971">
    <property type="entry name" value="HSP40/DnaJ_pept-bd"/>
</dbReference>
<dbReference type="AlphaFoldDB" id="A0A061SBI5"/>
<dbReference type="Gene3D" id="2.60.260.20">
    <property type="entry name" value="Urease metallochaperone UreE, N-terminal domain"/>
    <property type="match status" value="1"/>
</dbReference>
<dbReference type="GO" id="GO:0051082">
    <property type="term" value="F:unfolded protein binding"/>
    <property type="evidence" value="ECO:0007669"/>
    <property type="project" value="InterPro"/>
</dbReference>
<name>A0A061SBI5_9CHLO</name>
<accession>A0A061SBI5</accession>
<protein>
    <submittedName>
        <fullName evidence="2">Molecular chaperone hsp40-like protein</fullName>
    </submittedName>
</protein>
<evidence type="ECO:0000313" key="2">
    <source>
        <dbReference type="EMBL" id="JAC80101.1"/>
    </source>
</evidence>